<reference evidence="2" key="1">
    <citation type="submission" date="2016-10" db="EMBL/GenBank/DDBJ databases">
        <authorList>
            <person name="Varghese N."/>
            <person name="Submissions S."/>
        </authorList>
    </citation>
    <scope>NUCLEOTIDE SEQUENCE [LARGE SCALE GENOMIC DNA]</scope>
    <source>
        <strain evidence="2">Nm76</strain>
    </source>
</reference>
<dbReference type="SUPFAM" id="SSF81593">
    <property type="entry name" value="Nucleotidyltransferase substrate binding subunit/domain"/>
    <property type="match status" value="1"/>
</dbReference>
<keyword evidence="1" id="KW-0808">Transferase</keyword>
<keyword evidence="2" id="KW-1185">Reference proteome</keyword>
<dbReference type="EMBL" id="FODO01000001">
    <property type="protein sequence ID" value="SEN73492.1"/>
    <property type="molecule type" value="Genomic_DNA"/>
</dbReference>
<protein>
    <submittedName>
        <fullName evidence="1">Nucleotidyltransferase substrate binding protein like</fullName>
    </submittedName>
</protein>
<dbReference type="RefSeq" id="WP_218131616.1">
    <property type="nucleotide sequence ID" value="NZ_FNOE01000001.1"/>
</dbReference>
<accession>A0A1H8IYB0</accession>
<name>A0A1H8IYB0_9PROT</name>
<dbReference type="Gene3D" id="1.20.120.330">
    <property type="entry name" value="Nucleotidyltransferases domain 2"/>
    <property type="match status" value="1"/>
</dbReference>
<dbReference type="InterPro" id="IPR010235">
    <property type="entry name" value="HepT"/>
</dbReference>
<organism evidence="1 2">
    <name type="scientific">Nitrosomonas oligotropha</name>
    <dbReference type="NCBI Taxonomy" id="42354"/>
    <lineage>
        <taxon>Bacteria</taxon>
        <taxon>Pseudomonadati</taxon>
        <taxon>Pseudomonadota</taxon>
        <taxon>Betaproteobacteria</taxon>
        <taxon>Nitrosomonadales</taxon>
        <taxon>Nitrosomonadaceae</taxon>
        <taxon>Nitrosomonas</taxon>
    </lineage>
</organism>
<gene>
    <name evidence="1" type="ORF">SAMN05216333_10135</name>
</gene>
<evidence type="ECO:0000313" key="2">
    <source>
        <dbReference type="Proteomes" id="UP000198814"/>
    </source>
</evidence>
<sequence>MESVEALLVEVLGIPEVPNSPKPIFRLAAENNLLPSAVERWLDYAEARTHTTHDYSGEKAKACLSLMGDFIRDATALYQSLSK</sequence>
<dbReference type="Pfam" id="PF08780">
    <property type="entry name" value="NTase_sub_bind"/>
    <property type="match status" value="1"/>
</dbReference>
<dbReference type="Proteomes" id="UP000198814">
    <property type="component" value="Unassembled WGS sequence"/>
</dbReference>
<evidence type="ECO:0000313" key="1">
    <source>
        <dbReference type="EMBL" id="SEN73492.1"/>
    </source>
</evidence>
<dbReference type="STRING" id="42354.SAMN05216333_10135"/>
<dbReference type="GO" id="GO:0016740">
    <property type="term" value="F:transferase activity"/>
    <property type="evidence" value="ECO:0007669"/>
    <property type="project" value="UniProtKB-KW"/>
</dbReference>
<dbReference type="AlphaFoldDB" id="A0A1H8IYB0"/>
<proteinExistence type="predicted"/>